<keyword evidence="5" id="KW-1185">Reference proteome</keyword>
<feature type="compositionally biased region" description="Low complexity" evidence="2">
    <location>
        <begin position="289"/>
        <end position="306"/>
    </location>
</feature>
<organism evidence="4 5">
    <name type="scientific">Hanseniaspora uvarum</name>
    <name type="common">Yeast</name>
    <name type="synonym">Kloeckera apiculata</name>
    <dbReference type="NCBI Taxonomy" id="29833"/>
    <lineage>
        <taxon>Eukaryota</taxon>
        <taxon>Fungi</taxon>
        <taxon>Dikarya</taxon>
        <taxon>Ascomycota</taxon>
        <taxon>Saccharomycotina</taxon>
        <taxon>Saccharomycetes</taxon>
        <taxon>Saccharomycodales</taxon>
        <taxon>Saccharomycodaceae</taxon>
        <taxon>Hanseniaspora</taxon>
    </lineage>
</organism>
<dbReference type="SUPFAM" id="SSF47954">
    <property type="entry name" value="Cyclin-like"/>
    <property type="match status" value="2"/>
</dbReference>
<dbReference type="PANTHER" id="PTHR10026">
    <property type="entry name" value="CYCLIN"/>
    <property type="match status" value="1"/>
</dbReference>
<dbReference type="EMBL" id="LPNN01000004">
    <property type="protein sequence ID" value="OEJ88745.1"/>
    <property type="molecule type" value="Genomic_DNA"/>
</dbReference>
<dbReference type="GO" id="GO:0016538">
    <property type="term" value="F:cyclin-dependent protein serine/threonine kinase regulator activity"/>
    <property type="evidence" value="ECO:0007669"/>
    <property type="project" value="InterPro"/>
</dbReference>
<name>A0A1E5RPC2_HANUV</name>
<dbReference type="SMART" id="SM00385">
    <property type="entry name" value="CYCLIN"/>
    <property type="match status" value="1"/>
</dbReference>
<feature type="domain" description="Cyclin-like" evidence="3">
    <location>
        <begin position="79"/>
        <end position="178"/>
    </location>
</feature>
<dbReference type="CDD" id="cd20513">
    <property type="entry name" value="CYCLIN_CCNC_rpt1"/>
    <property type="match status" value="1"/>
</dbReference>
<dbReference type="VEuPathDB" id="FungiDB:AWRI3580_g1824"/>
<evidence type="ECO:0000256" key="2">
    <source>
        <dbReference type="SAM" id="MobiDB-lite"/>
    </source>
</evidence>
<dbReference type="InterPro" id="IPR013763">
    <property type="entry name" value="Cyclin-like_dom"/>
</dbReference>
<evidence type="ECO:0000256" key="1">
    <source>
        <dbReference type="RuleBase" id="RU000383"/>
    </source>
</evidence>
<dbReference type="InterPro" id="IPR006671">
    <property type="entry name" value="Cyclin_N"/>
</dbReference>
<evidence type="ECO:0000259" key="3">
    <source>
        <dbReference type="SMART" id="SM00385"/>
    </source>
</evidence>
<accession>A0A1E5RPC2</accession>
<dbReference type="STRING" id="29833.A0A1E5RPC2"/>
<protein>
    <submittedName>
        <fullName evidence="4">RNA polymerase II holoenzyme cyclin-like subunit</fullName>
    </submittedName>
</protein>
<feature type="region of interest" description="Disordered" evidence="2">
    <location>
        <begin position="279"/>
        <end position="309"/>
    </location>
</feature>
<dbReference type="OrthoDB" id="10266018at2759"/>
<dbReference type="GO" id="GO:0006357">
    <property type="term" value="P:regulation of transcription by RNA polymerase II"/>
    <property type="evidence" value="ECO:0007669"/>
    <property type="project" value="InterPro"/>
</dbReference>
<evidence type="ECO:0000313" key="4">
    <source>
        <dbReference type="EMBL" id="OEJ88745.1"/>
    </source>
</evidence>
<dbReference type="InterPro" id="IPR043198">
    <property type="entry name" value="Cyclin/Ssn8"/>
</dbReference>
<gene>
    <name evidence="4" type="ORF">AWRI3580_g1824</name>
</gene>
<reference evidence="5" key="1">
    <citation type="journal article" date="2016" name="Genome Announc.">
        <title>Genome sequences of three species of Hanseniaspora isolated from spontaneous wine fermentations.</title>
        <authorList>
            <person name="Sternes P.R."/>
            <person name="Lee D."/>
            <person name="Kutyna D.R."/>
            <person name="Borneman A.R."/>
        </authorList>
    </citation>
    <scope>NUCLEOTIDE SEQUENCE [LARGE SCALE GENOMIC DNA]</scope>
    <source>
        <strain evidence="5">AWRI3580</strain>
    </source>
</reference>
<dbReference type="Gene3D" id="1.10.472.10">
    <property type="entry name" value="Cyclin-like"/>
    <property type="match status" value="2"/>
</dbReference>
<dbReference type="Proteomes" id="UP000095358">
    <property type="component" value="Unassembled WGS sequence"/>
</dbReference>
<proteinExistence type="inferred from homology"/>
<evidence type="ECO:0000313" key="5">
    <source>
        <dbReference type="Proteomes" id="UP000095358"/>
    </source>
</evidence>
<comment type="similarity">
    <text evidence="1">Belongs to the cyclin family.</text>
</comment>
<dbReference type="AlphaFoldDB" id="A0A1E5RPC2"/>
<keyword evidence="1" id="KW-0195">Cyclin</keyword>
<sequence>MSANYWTSSQYNNNLYTKPELNDIRLSLFTKELQKYGNYWLTIPLQFKDQESGSNKQISIYAKELHYDRDYNLRIYLYLQLMKLGKKFQLKQVIISSAMIYLQRFLLKCSIKECNVYYLITTCLYLASKVEECPIHIKSLNLIAKSYWPDFIHSDCTKITEFEFYLIEELESYMIVYHPYDSLKKILQSFTEYVKENLEKENLDNIEDYLLNYEYLQDTWAIINDSYVTDSHLLFHPHVIAITSLLLSIVLKGEQLDQKIEKTTKIIKDIENKKNVEKSNNKAPINNKTVSSDVGSTNNSVNNTTNMHSSETKEFIIPNEEYDEMLMNLGLSGDNNIQNKTLTKDPMSPNINSNSETTELEEGNFQYQGLKEELKQNLIEKELIHKKTAKLNEFVAFSLINMQDIEDCFKEIMILYQFWTGFSVVGQSTKFDKLQKNKYNEEWIRFLLYRVYQTKA</sequence>
<dbReference type="Pfam" id="PF00134">
    <property type="entry name" value="Cyclin_N"/>
    <property type="match status" value="1"/>
</dbReference>
<dbReference type="CDD" id="cd20546">
    <property type="entry name" value="CYCLIN_SpCG1C_ScCTK2-like_rpt2"/>
    <property type="match status" value="1"/>
</dbReference>
<comment type="caution">
    <text evidence="4">The sequence shown here is derived from an EMBL/GenBank/DDBJ whole genome shotgun (WGS) entry which is preliminary data.</text>
</comment>
<dbReference type="InterPro" id="IPR036915">
    <property type="entry name" value="Cyclin-like_sf"/>
</dbReference>